<gene>
    <name evidence="9" type="ORF">Mag101_05180</name>
</gene>
<dbReference type="GO" id="GO:0004180">
    <property type="term" value="F:carboxypeptidase activity"/>
    <property type="evidence" value="ECO:0007669"/>
    <property type="project" value="UniProtKB-ARBA"/>
</dbReference>
<evidence type="ECO:0000256" key="6">
    <source>
        <dbReference type="ARBA" id="ARBA00023316"/>
    </source>
</evidence>
<evidence type="ECO:0000256" key="1">
    <source>
        <dbReference type="ARBA" id="ARBA00004752"/>
    </source>
</evidence>
<accession>A0A1Q2M9I7</accession>
<sequence length="234" mass="25731">MIFVILLLAVAAFLFYQYGRTIWHPATTKITGKKTVAEVIDLYGEQSRQELEPLFNEKGISYPPSKLALIAFKDKDILEVWASNGASYQLITSYPIKAASGVLGPKLREGDKQVPEGIYEIIGFNPNSAYHLSMKLNYPNAFDLVHAKNEGRTYPGTNIFIHGRAASIGCLAMGDPAIEQLFSLVHATGKSNTTVLISPTDPSQNTLSPPVDSPSWVSDLYKDIESTYMEITGQ</sequence>
<evidence type="ECO:0000259" key="8">
    <source>
        <dbReference type="PROSITE" id="PS52029"/>
    </source>
</evidence>
<dbReference type="OrthoDB" id="9809748at2"/>
<proteinExistence type="inferred from homology"/>
<evidence type="ECO:0000313" key="9">
    <source>
        <dbReference type="EMBL" id="AQQ69393.1"/>
    </source>
</evidence>
<dbReference type="PANTHER" id="PTHR36699:SF1">
    <property type="entry name" value="L,D-TRANSPEPTIDASE YAFK-RELATED"/>
    <property type="match status" value="1"/>
</dbReference>
<dbReference type="RefSeq" id="WP_077408062.1">
    <property type="nucleotide sequence ID" value="NZ_CP019650.1"/>
</dbReference>
<dbReference type="CDD" id="cd16913">
    <property type="entry name" value="YkuD_like"/>
    <property type="match status" value="1"/>
</dbReference>
<keyword evidence="4 7" id="KW-0133">Cell shape</keyword>
<keyword evidence="5 7" id="KW-0573">Peptidoglycan synthesis</keyword>
<comment type="similarity">
    <text evidence="2">Belongs to the YkuD family.</text>
</comment>
<evidence type="ECO:0000313" key="10">
    <source>
        <dbReference type="Proteomes" id="UP000188219"/>
    </source>
</evidence>
<evidence type="ECO:0000256" key="5">
    <source>
        <dbReference type="ARBA" id="ARBA00022984"/>
    </source>
</evidence>
<dbReference type="GO" id="GO:0009252">
    <property type="term" value="P:peptidoglycan biosynthetic process"/>
    <property type="evidence" value="ECO:0007669"/>
    <property type="project" value="UniProtKB-UniPathway"/>
</dbReference>
<keyword evidence="3" id="KW-0808">Transferase</keyword>
<reference evidence="9" key="1">
    <citation type="submission" date="2017-02" db="EMBL/GenBank/DDBJ databases">
        <title>Genome of Microbulbifer agarilyticus GP101.</title>
        <authorList>
            <person name="Jung J."/>
            <person name="Bae S.S."/>
            <person name="Baek K."/>
        </authorList>
    </citation>
    <scope>NUCLEOTIDE SEQUENCE [LARGE SCALE GENOMIC DNA]</scope>
    <source>
        <strain evidence="9">GP101</strain>
    </source>
</reference>
<protein>
    <recommendedName>
        <fullName evidence="8">L,D-TPase catalytic domain-containing protein</fullName>
    </recommendedName>
</protein>
<dbReference type="GO" id="GO:0071555">
    <property type="term" value="P:cell wall organization"/>
    <property type="evidence" value="ECO:0007669"/>
    <property type="project" value="UniProtKB-UniRule"/>
</dbReference>
<dbReference type="Pfam" id="PF03734">
    <property type="entry name" value="YkuD"/>
    <property type="match status" value="1"/>
</dbReference>
<evidence type="ECO:0000256" key="4">
    <source>
        <dbReference type="ARBA" id="ARBA00022960"/>
    </source>
</evidence>
<keyword evidence="10" id="KW-1185">Reference proteome</keyword>
<dbReference type="InterPro" id="IPR005490">
    <property type="entry name" value="LD_TPept_cat_dom"/>
</dbReference>
<dbReference type="STRING" id="260552.Mag101_05180"/>
<evidence type="ECO:0000256" key="7">
    <source>
        <dbReference type="PROSITE-ProRule" id="PRU01373"/>
    </source>
</evidence>
<dbReference type="Proteomes" id="UP000188219">
    <property type="component" value="Chromosome"/>
</dbReference>
<feature type="active site" description="Nucleophile" evidence="7">
    <location>
        <position position="170"/>
    </location>
</feature>
<feature type="domain" description="L,D-TPase catalytic" evidence="8">
    <location>
        <begin position="67"/>
        <end position="198"/>
    </location>
</feature>
<dbReference type="UniPathway" id="UPA00219"/>
<evidence type="ECO:0000256" key="2">
    <source>
        <dbReference type="ARBA" id="ARBA00005992"/>
    </source>
</evidence>
<dbReference type="PANTHER" id="PTHR36699">
    <property type="entry name" value="LD-TRANSPEPTIDASE"/>
    <property type="match status" value="1"/>
</dbReference>
<dbReference type="SUPFAM" id="SSF141523">
    <property type="entry name" value="L,D-transpeptidase catalytic domain-like"/>
    <property type="match status" value="1"/>
</dbReference>
<dbReference type="GO" id="GO:0016740">
    <property type="term" value="F:transferase activity"/>
    <property type="evidence" value="ECO:0007669"/>
    <property type="project" value="UniProtKB-KW"/>
</dbReference>
<dbReference type="InterPro" id="IPR038063">
    <property type="entry name" value="Transpep_catalytic_dom"/>
</dbReference>
<organism evidence="9 10">
    <name type="scientific">Microbulbifer agarilyticus</name>
    <dbReference type="NCBI Taxonomy" id="260552"/>
    <lineage>
        <taxon>Bacteria</taxon>
        <taxon>Pseudomonadati</taxon>
        <taxon>Pseudomonadota</taxon>
        <taxon>Gammaproteobacteria</taxon>
        <taxon>Cellvibrionales</taxon>
        <taxon>Microbulbiferaceae</taxon>
        <taxon>Microbulbifer</taxon>
    </lineage>
</organism>
<comment type="pathway">
    <text evidence="1 7">Cell wall biogenesis; peptidoglycan biosynthesis.</text>
</comment>
<evidence type="ECO:0000256" key="3">
    <source>
        <dbReference type="ARBA" id="ARBA00022679"/>
    </source>
</evidence>
<name>A0A1Q2M9I7_9GAMM</name>
<dbReference type="AlphaFoldDB" id="A0A1Q2M9I7"/>
<dbReference type="GO" id="GO:0008360">
    <property type="term" value="P:regulation of cell shape"/>
    <property type="evidence" value="ECO:0007669"/>
    <property type="project" value="UniProtKB-UniRule"/>
</dbReference>
<dbReference type="EMBL" id="CP019650">
    <property type="protein sequence ID" value="AQQ69393.1"/>
    <property type="molecule type" value="Genomic_DNA"/>
</dbReference>
<keyword evidence="6 7" id="KW-0961">Cell wall biogenesis/degradation</keyword>
<feature type="active site" description="Proton donor/acceptor" evidence="7">
    <location>
        <position position="162"/>
    </location>
</feature>
<dbReference type="KEGG" id="maga:Mag101_05180"/>
<dbReference type="PROSITE" id="PS52029">
    <property type="entry name" value="LD_TPASE"/>
    <property type="match status" value="1"/>
</dbReference>